<dbReference type="InterPro" id="IPR011251">
    <property type="entry name" value="Luciferase-like_dom"/>
</dbReference>
<feature type="domain" description="Luciferase-like" evidence="5">
    <location>
        <begin position="27"/>
        <end position="351"/>
    </location>
</feature>
<dbReference type="PANTHER" id="PTHR42847">
    <property type="entry name" value="ALKANESULFONATE MONOOXYGENASE"/>
    <property type="match status" value="1"/>
</dbReference>
<evidence type="ECO:0000313" key="7">
    <source>
        <dbReference type="Proteomes" id="UP000295341"/>
    </source>
</evidence>
<reference evidence="6 7" key="1">
    <citation type="submission" date="2019-03" db="EMBL/GenBank/DDBJ databases">
        <title>Genomic Encyclopedia of Type Strains, Phase IV (KMG-IV): sequencing the most valuable type-strain genomes for metagenomic binning, comparative biology and taxonomic classification.</title>
        <authorList>
            <person name="Goeker M."/>
        </authorList>
    </citation>
    <scope>NUCLEOTIDE SEQUENCE [LARGE SCALE GENOMIC DNA]</scope>
    <source>
        <strain evidence="6 7">DSM 26377</strain>
    </source>
</reference>
<dbReference type="InterPro" id="IPR036661">
    <property type="entry name" value="Luciferase-like_sf"/>
</dbReference>
<evidence type="ECO:0000256" key="4">
    <source>
        <dbReference type="ARBA" id="ARBA00023033"/>
    </source>
</evidence>
<evidence type="ECO:0000256" key="1">
    <source>
        <dbReference type="ARBA" id="ARBA00022630"/>
    </source>
</evidence>
<keyword evidence="3" id="KW-0560">Oxidoreductase</keyword>
<dbReference type="SUPFAM" id="SSF51679">
    <property type="entry name" value="Bacterial luciferase-like"/>
    <property type="match status" value="1"/>
</dbReference>
<accession>A0A4S3K4R2</accession>
<keyword evidence="4 6" id="KW-0503">Monooxygenase</keyword>
<comment type="caution">
    <text evidence="6">The sequence shown here is derived from an EMBL/GenBank/DDBJ whole genome shotgun (WGS) entry which is preliminary data.</text>
</comment>
<dbReference type="OrthoDB" id="9814695at2"/>
<proteinExistence type="predicted"/>
<dbReference type="AlphaFoldDB" id="A0A4S3K4R2"/>
<dbReference type="Proteomes" id="UP000295341">
    <property type="component" value="Unassembled WGS sequence"/>
</dbReference>
<dbReference type="Gene3D" id="3.20.20.30">
    <property type="entry name" value="Luciferase-like domain"/>
    <property type="match status" value="1"/>
</dbReference>
<dbReference type="GO" id="GO:0008726">
    <property type="term" value="F:alkanesulfonate monooxygenase activity"/>
    <property type="evidence" value="ECO:0007669"/>
    <property type="project" value="TreeGrafter"/>
</dbReference>
<evidence type="ECO:0000256" key="3">
    <source>
        <dbReference type="ARBA" id="ARBA00023002"/>
    </source>
</evidence>
<keyword evidence="1" id="KW-0285">Flavoprotein</keyword>
<dbReference type="InterPro" id="IPR050172">
    <property type="entry name" value="SsuD_RutA_monooxygenase"/>
</dbReference>
<protein>
    <submittedName>
        <fullName evidence="6">Alkanesulfonate monooxygenase</fullName>
    </submittedName>
</protein>
<dbReference type="PANTHER" id="PTHR42847:SF4">
    <property type="entry name" value="ALKANESULFONATE MONOOXYGENASE-RELATED"/>
    <property type="match status" value="1"/>
</dbReference>
<dbReference type="RefSeq" id="WP_133880277.1">
    <property type="nucleotide sequence ID" value="NZ_MWIN01000012.1"/>
</dbReference>
<name>A0A4S3K4R2_9GAMM</name>
<sequence>MGVKILWYLTAPDGPVPWEPEGRWDTGFEHLQRLATTIDKLGYYGALLATGSNEVLTLTTATAPSTRRMKFLAAIHPGLLSPVKLAQIALTIDHFSGGRLLINAVNGNDATQQSFGMHFGHDERYDYSLEYWQAFRHAYLGKREAFEGKYLQLAARPNIGGGSYRRTANGNWLEPVQAGGIPLWGAGSSPPGIAHSVRALDTYLSFADTPQRLGDKFRRVGDEARKLGRSLQYGTRLQVIVRETEQEAWDYAQWLVDRTSVDYAIESIRRQLPPGEIFETYRSPDAQVQKNLETIRAGRLPPARDYEIYPNVWTGPALHGFNVLGPLSGTTLVGSAENVAARIREFAAQGTSAFILSGWPLIDEAHRFADLVFPLLDLDHGFDVPRVTRGRYRPRIVVPAAA</sequence>
<keyword evidence="2" id="KW-0288">FMN</keyword>
<dbReference type="Pfam" id="PF00296">
    <property type="entry name" value="Bac_luciferase"/>
    <property type="match status" value="1"/>
</dbReference>
<keyword evidence="7" id="KW-1185">Reference proteome</keyword>
<evidence type="ECO:0000259" key="5">
    <source>
        <dbReference type="Pfam" id="PF00296"/>
    </source>
</evidence>
<dbReference type="EMBL" id="SOBT01000008">
    <property type="protein sequence ID" value="TDU31716.1"/>
    <property type="molecule type" value="Genomic_DNA"/>
</dbReference>
<gene>
    <name evidence="6" type="ORF">DFR24_1095</name>
</gene>
<dbReference type="GO" id="GO:0046306">
    <property type="term" value="P:alkanesulfonate catabolic process"/>
    <property type="evidence" value="ECO:0007669"/>
    <property type="project" value="TreeGrafter"/>
</dbReference>
<evidence type="ECO:0000313" key="6">
    <source>
        <dbReference type="EMBL" id="TDU31716.1"/>
    </source>
</evidence>
<evidence type="ECO:0000256" key="2">
    <source>
        <dbReference type="ARBA" id="ARBA00022643"/>
    </source>
</evidence>
<organism evidence="6 7">
    <name type="scientific">Panacagrimonas perspica</name>
    <dbReference type="NCBI Taxonomy" id="381431"/>
    <lineage>
        <taxon>Bacteria</taxon>
        <taxon>Pseudomonadati</taxon>
        <taxon>Pseudomonadota</taxon>
        <taxon>Gammaproteobacteria</taxon>
        <taxon>Nevskiales</taxon>
        <taxon>Nevskiaceae</taxon>
        <taxon>Panacagrimonas</taxon>
    </lineage>
</organism>